<dbReference type="EMBL" id="MRCE01000022">
    <property type="protein sequence ID" value="OKH35407.1"/>
    <property type="molecule type" value="Genomic_DNA"/>
</dbReference>
<evidence type="ECO:0000256" key="1">
    <source>
        <dbReference type="SAM" id="Phobius"/>
    </source>
</evidence>
<evidence type="ECO:0000259" key="2">
    <source>
        <dbReference type="Pfam" id="PF12158"/>
    </source>
</evidence>
<keyword evidence="1" id="KW-0472">Membrane</keyword>
<organism evidence="3 4">
    <name type="scientific">[Phormidium ambiguum] IAM M-71</name>
    <dbReference type="NCBI Taxonomy" id="454136"/>
    <lineage>
        <taxon>Bacteria</taxon>
        <taxon>Bacillati</taxon>
        <taxon>Cyanobacteriota</taxon>
        <taxon>Cyanophyceae</taxon>
        <taxon>Oscillatoriophycideae</taxon>
        <taxon>Aerosakkonematales</taxon>
        <taxon>Aerosakkonemataceae</taxon>
        <taxon>Floridanema</taxon>
    </lineage>
</organism>
<reference evidence="3 4" key="1">
    <citation type="submission" date="2016-11" db="EMBL/GenBank/DDBJ databases">
        <title>Draft Genome Sequences of Nine Cyanobacterial Strains from Diverse Habitats.</title>
        <authorList>
            <person name="Zhu T."/>
            <person name="Hou S."/>
            <person name="Lu X."/>
            <person name="Hess W.R."/>
        </authorList>
    </citation>
    <scope>NUCLEOTIDE SEQUENCE [LARGE SCALE GENOMIC DNA]</scope>
    <source>
        <strain evidence="3 4">IAM M-71</strain>
    </source>
</reference>
<feature type="domain" description="DUF3592" evidence="2">
    <location>
        <begin position="33"/>
        <end position="108"/>
    </location>
</feature>
<proteinExistence type="predicted"/>
<dbReference type="Proteomes" id="UP000185860">
    <property type="component" value="Unassembled WGS sequence"/>
</dbReference>
<gene>
    <name evidence="3" type="ORF">NIES2119_20525</name>
</gene>
<name>A0A1U7IEQ5_9CYAN</name>
<dbReference type="AlphaFoldDB" id="A0A1U7IEQ5"/>
<sequence length="139" mass="15389">MGLGSATIGIFFIIGTWSYYRDTTTFLKTAITTQGTVIEGTVIEGTVIKAKNTNPTIQFKTKDGRNVIFNYTHNRSSSSAFQEVYSTGSQVSIIYQPNHPETARINTFYQLWFDLLISAFIGTVFTISGITLLIQLAKG</sequence>
<evidence type="ECO:0000313" key="4">
    <source>
        <dbReference type="Proteomes" id="UP000185860"/>
    </source>
</evidence>
<evidence type="ECO:0000313" key="3">
    <source>
        <dbReference type="EMBL" id="OKH35407.1"/>
    </source>
</evidence>
<feature type="transmembrane region" description="Helical" evidence="1">
    <location>
        <begin position="111"/>
        <end position="134"/>
    </location>
</feature>
<keyword evidence="1" id="KW-0812">Transmembrane</keyword>
<dbReference type="Pfam" id="PF12158">
    <property type="entry name" value="DUF3592"/>
    <property type="match status" value="1"/>
</dbReference>
<keyword evidence="1" id="KW-1133">Transmembrane helix</keyword>
<accession>A0A1U7IEQ5</accession>
<protein>
    <recommendedName>
        <fullName evidence="2">DUF3592 domain-containing protein</fullName>
    </recommendedName>
</protein>
<comment type="caution">
    <text evidence="3">The sequence shown here is derived from an EMBL/GenBank/DDBJ whole genome shotgun (WGS) entry which is preliminary data.</text>
</comment>
<dbReference type="STRING" id="454136.NIES2119_20525"/>
<dbReference type="InterPro" id="IPR021994">
    <property type="entry name" value="DUF3592"/>
</dbReference>